<organism evidence="1 2">
    <name type="scientific">Pseudohongiella nitratireducens</name>
    <dbReference type="NCBI Taxonomy" id="1768907"/>
    <lineage>
        <taxon>Bacteria</taxon>
        <taxon>Pseudomonadati</taxon>
        <taxon>Pseudomonadota</taxon>
        <taxon>Gammaproteobacteria</taxon>
        <taxon>Pseudomonadales</taxon>
        <taxon>Pseudohongiellaceae</taxon>
        <taxon>Pseudohongiella</taxon>
    </lineage>
</organism>
<name>A0A917GTP3_9GAMM</name>
<proteinExistence type="predicted"/>
<protein>
    <submittedName>
        <fullName evidence="1">Uncharacterized protein</fullName>
    </submittedName>
</protein>
<gene>
    <name evidence="1" type="ORF">GCM10011403_11790</name>
</gene>
<reference evidence="1" key="2">
    <citation type="submission" date="2020-09" db="EMBL/GenBank/DDBJ databases">
        <authorList>
            <person name="Sun Q."/>
            <person name="Zhou Y."/>
        </authorList>
    </citation>
    <scope>NUCLEOTIDE SEQUENCE</scope>
    <source>
        <strain evidence="1">CGMCC 1.15425</strain>
    </source>
</reference>
<reference evidence="1" key="1">
    <citation type="journal article" date="2014" name="Int. J. Syst. Evol. Microbiol.">
        <title>Complete genome sequence of Corynebacterium casei LMG S-19264T (=DSM 44701T), isolated from a smear-ripened cheese.</title>
        <authorList>
            <consortium name="US DOE Joint Genome Institute (JGI-PGF)"/>
            <person name="Walter F."/>
            <person name="Albersmeier A."/>
            <person name="Kalinowski J."/>
            <person name="Ruckert C."/>
        </authorList>
    </citation>
    <scope>NUCLEOTIDE SEQUENCE</scope>
    <source>
        <strain evidence="1">CGMCC 1.15425</strain>
    </source>
</reference>
<sequence>MRACVMSQNFGHSPSALCYTFSDESVCPGVSAGTLKESGKGTGEKQRVKGWQGHASGYAVTQCLSGYGTGRIVAGHS</sequence>
<dbReference type="EMBL" id="BMIY01000005">
    <property type="protein sequence ID" value="GGG56305.1"/>
    <property type="molecule type" value="Genomic_DNA"/>
</dbReference>
<dbReference type="Proteomes" id="UP000627715">
    <property type="component" value="Unassembled WGS sequence"/>
</dbReference>
<evidence type="ECO:0000313" key="2">
    <source>
        <dbReference type="Proteomes" id="UP000627715"/>
    </source>
</evidence>
<evidence type="ECO:0000313" key="1">
    <source>
        <dbReference type="EMBL" id="GGG56305.1"/>
    </source>
</evidence>
<dbReference type="AlphaFoldDB" id="A0A917GTP3"/>
<comment type="caution">
    <text evidence="1">The sequence shown here is derived from an EMBL/GenBank/DDBJ whole genome shotgun (WGS) entry which is preliminary data.</text>
</comment>
<accession>A0A917GTP3</accession>
<keyword evidence="2" id="KW-1185">Reference proteome</keyword>